<sequence>MGITEAHPGSSDIDWAIAEGHPTGRCREIPLVIAIMVDETTDVSVINEMFVNIRIPFSVCNTQVETLRAAISDLCQPVTGPDVKHPWGCCIGGSEKWSNSSTTTSSIIERHAALSTILNQHDSLFGKFKGATLGIKAKEAKWDEIVMEINSCGGTSRTVEEVRKMYQNSKQRAKEKFFRSQKTGGGPRDQFSACDNLLLDKLKDTNVLTGIAGGIMTTLNLELVHVAGRMKTLHMKFHVYLQRKCRGNAFEGHNIGSFTARKQSSEVDELYELEKKRARVEQQLAENRNVLKELKLLEMKDVRWMWQEKATTMLMKFLSSVFTSLEREAGKQNDEH</sequence>
<gene>
    <name evidence="3" type="ORF">MAR_027176</name>
</gene>
<dbReference type="InterPro" id="IPR028002">
    <property type="entry name" value="Myb_DNA-bind_5"/>
</dbReference>
<keyword evidence="4" id="KW-1185">Reference proteome</keyword>
<keyword evidence="1" id="KW-0175">Coiled coil</keyword>
<dbReference type="Pfam" id="PF13873">
    <property type="entry name" value="Myb_DNA-bind_5"/>
    <property type="match status" value="1"/>
</dbReference>
<feature type="coiled-coil region" evidence="1">
    <location>
        <begin position="270"/>
        <end position="300"/>
    </location>
</feature>
<accession>A0ABY7EWB2</accession>
<evidence type="ECO:0000313" key="4">
    <source>
        <dbReference type="Proteomes" id="UP001164746"/>
    </source>
</evidence>
<evidence type="ECO:0000313" key="3">
    <source>
        <dbReference type="EMBL" id="WAR12996.1"/>
    </source>
</evidence>
<organism evidence="3 4">
    <name type="scientific">Mya arenaria</name>
    <name type="common">Soft-shell clam</name>
    <dbReference type="NCBI Taxonomy" id="6604"/>
    <lineage>
        <taxon>Eukaryota</taxon>
        <taxon>Metazoa</taxon>
        <taxon>Spiralia</taxon>
        <taxon>Lophotrochozoa</taxon>
        <taxon>Mollusca</taxon>
        <taxon>Bivalvia</taxon>
        <taxon>Autobranchia</taxon>
        <taxon>Heteroconchia</taxon>
        <taxon>Euheterodonta</taxon>
        <taxon>Imparidentia</taxon>
        <taxon>Neoheterodontei</taxon>
        <taxon>Myida</taxon>
        <taxon>Myoidea</taxon>
        <taxon>Myidae</taxon>
        <taxon>Mya</taxon>
    </lineage>
</organism>
<dbReference type="EMBL" id="CP111019">
    <property type="protein sequence ID" value="WAR12996.1"/>
    <property type="molecule type" value="Genomic_DNA"/>
</dbReference>
<name>A0ABY7EWB2_MYAAR</name>
<dbReference type="Proteomes" id="UP001164746">
    <property type="component" value="Chromosome 8"/>
</dbReference>
<proteinExistence type="predicted"/>
<evidence type="ECO:0000256" key="1">
    <source>
        <dbReference type="SAM" id="Coils"/>
    </source>
</evidence>
<evidence type="ECO:0000259" key="2">
    <source>
        <dbReference type="Pfam" id="PF13873"/>
    </source>
</evidence>
<reference evidence="3" key="1">
    <citation type="submission" date="2022-11" db="EMBL/GenBank/DDBJ databases">
        <title>Centuries of genome instability and evolution in soft-shell clam transmissible cancer (bioRxiv).</title>
        <authorList>
            <person name="Hart S.F.M."/>
            <person name="Yonemitsu M.A."/>
            <person name="Giersch R.M."/>
            <person name="Beal B.F."/>
            <person name="Arriagada G."/>
            <person name="Davis B.W."/>
            <person name="Ostrander E.A."/>
            <person name="Goff S.P."/>
            <person name="Metzger M.J."/>
        </authorList>
    </citation>
    <scope>NUCLEOTIDE SEQUENCE</scope>
    <source>
        <strain evidence="3">MELC-2E11</strain>
        <tissue evidence="3">Siphon/mantle</tissue>
    </source>
</reference>
<feature type="domain" description="Myb/SANT-like DNA-binding" evidence="2">
    <location>
        <begin position="108"/>
        <end position="176"/>
    </location>
</feature>
<protein>
    <recommendedName>
        <fullName evidence="2">Myb/SANT-like DNA-binding domain-containing protein</fullName>
    </recommendedName>
</protein>